<proteinExistence type="predicted"/>
<organism evidence="1 2">
    <name type="scientific">Dovyalis caffra</name>
    <dbReference type="NCBI Taxonomy" id="77055"/>
    <lineage>
        <taxon>Eukaryota</taxon>
        <taxon>Viridiplantae</taxon>
        <taxon>Streptophyta</taxon>
        <taxon>Embryophyta</taxon>
        <taxon>Tracheophyta</taxon>
        <taxon>Spermatophyta</taxon>
        <taxon>Magnoliopsida</taxon>
        <taxon>eudicotyledons</taxon>
        <taxon>Gunneridae</taxon>
        <taxon>Pentapetalae</taxon>
        <taxon>rosids</taxon>
        <taxon>fabids</taxon>
        <taxon>Malpighiales</taxon>
        <taxon>Salicaceae</taxon>
        <taxon>Flacourtieae</taxon>
        <taxon>Dovyalis</taxon>
    </lineage>
</organism>
<accession>A0AAV1S1S8</accession>
<evidence type="ECO:0000313" key="2">
    <source>
        <dbReference type="Proteomes" id="UP001314170"/>
    </source>
</evidence>
<name>A0AAV1S1S8_9ROSI</name>
<dbReference type="Proteomes" id="UP001314170">
    <property type="component" value="Unassembled WGS sequence"/>
</dbReference>
<gene>
    <name evidence="1" type="ORF">DCAF_LOCUS18011</name>
</gene>
<comment type="caution">
    <text evidence="1">The sequence shown here is derived from an EMBL/GenBank/DDBJ whole genome shotgun (WGS) entry which is preliminary data.</text>
</comment>
<protein>
    <submittedName>
        <fullName evidence="1">Uncharacterized protein</fullName>
    </submittedName>
</protein>
<sequence>MNDPTTTIDFGEGKATIRGLEYNLEPHQHFSMLSRDHHKTEGLFLDTWTLERDVA</sequence>
<reference evidence="1 2" key="1">
    <citation type="submission" date="2024-01" db="EMBL/GenBank/DDBJ databases">
        <authorList>
            <person name="Waweru B."/>
        </authorList>
    </citation>
    <scope>NUCLEOTIDE SEQUENCE [LARGE SCALE GENOMIC DNA]</scope>
</reference>
<dbReference type="AlphaFoldDB" id="A0AAV1S1S8"/>
<keyword evidence="2" id="KW-1185">Reference proteome</keyword>
<dbReference type="EMBL" id="CAWUPB010001165">
    <property type="protein sequence ID" value="CAK7344915.1"/>
    <property type="molecule type" value="Genomic_DNA"/>
</dbReference>
<evidence type="ECO:0000313" key="1">
    <source>
        <dbReference type="EMBL" id="CAK7344915.1"/>
    </source>
</evidence>